<proteinExistence type="predicted"/>
<evidence type="ECO:0000313" key="1">
    <source>
        <dbReference type="EMBL" id="NRF65494.1"/>
    </source>
</evidence>
<protein>
    <submittedName>
        <fullName evidence="1">Uncharacterized protein</fullName>
    </submittedName>
</protein>
<comment type="caution">
    <text evidence="1">The sequence shown here is derived from an EMBL/GenBank/DDBJ whole genome shotgun (WGS) entry which is preliminary data.</text>
</comment>
<keyword evidence="2" id="KW-1185">Reference proteome</keyword>
<accession>A0ABX2E962</accession>
<dbReference type="RefSeq" id="WP_173119591.1">
    <property type="nucleotide sequence ID" value="NZ_JABRWJ010000001.1"/>
</dbReference>
<sequence>MTFERPTQLDIFEHSRDVALRNDVQHAIDRRDAGAAQHACEQLAQEFAHDAALPALRLLTDTLLPCSHEMLLDHDALAAARREIEERIAPAATRVFGKEAADWLAPLWRDLAQRAEMLKFQPERPLDHPAPLWLRARDWKAAASAVATIEGWHRRPQALAWMAEARLHAYGLGACWPIVAELAWLAPSALADLARRTVPDPLLCQLVRRFAAAFDGEGDESDLAWFPAWLLIDRPDLEPGLAGAPPAQDSAPERALRLLLELLGLEREGEHHAVVQRREALRDLSWPLYSAYLAAR</sequence>
<organism evidence="1 2">
    <name type="scientific">Pseudaquabacterium terrae</name>
    <dbReference type="NCBI Taxonomy" id="2732868"/>
    <lineage>
        <taxon>Bacteria</taxon>
        <taxon>Pseudomonadati</taxon>
        <taxon>Pseudomonadota</taxon>
        <taxon>Betaproteobacteria</taxon>
        <taxon>Burkholderiales</taxon>
        <taxon>Sphaerotilaceae</taxon>
        <taxon>Pseudaquabacterium</taxon>
    </lineage>
</organism>
<name>A0ABX2E962_9BURK</name>
<reference evidence="1 2" key="1">
    <citation type="submission" date="2020-05" db="EMBL/GenBank/DDBJ databases">
        <title>Aquincola sp. isolate from soil.</title>
        <authorList>
            <person name="Han J."/>
            <person name="Kim D.-U."/>
        </authorList>
    </citation>
    <scope>NUCLEOTIDE SEQUENCE [LARGE SCALE GENOMIC DNA]</scope>
    <source>
        <strain evidence="1 2">S2</strain>
    </source>
</reference>
<dbReference type="Proteomes" id="UP000737171">
    <property type="component" value="Unassembled WGS sequence"/>
</dbReference>
<evidence type="ECO:0000313" key="2">
    <source>
        <dbReference type="Proteomes" id="UP000737171"/>
    </source>
</evidence>
<gene>
    <name evidence="1" type="ORF">HLB44_00715</name>
</gene>
<dbReference type="EMBL" id="JABRWJ010000001">
    <property type="protein sequence ID" value="NRF65494.1"/>
    <property type="molecule type" value="Genomic_DNA"/>
</dbReference>